<dbReference type="AlphaFoldDB" id="A0A9P4JZP3"/>
<organism evidence="2 3">
    <name type="scientific">Lojkania enalia</name>
    <dbReference type="NCBI Taxonomy" id="147567"/>
    <lineage>
        <taxon>Eukaryota</taxon>
        <taxon>Fungi</taxon>
        <taxon>Dikarya</taxon>
        <taxon>Ascomycota</taxon>
        <taxon>Pezizomycotina</taxon>
        <taxon>Dothideomycetes</taxon>
        <taxon>Pleosporomycetidae</taxon>
        <taxon>Pleosporales</taxon>
        <taxon>Pleosporales incertae sedis</taxon>
        <taxon>Lojkania</taxon>
    </lineage>
</organism>
<evidence type="ECO:0000313" key="2">
    <source>
        <dbReference type="EMBL" id="KAF2260199.1"/>
    </source>
</evidence>
<gene>
    <name evidence="2" type="ORF">CC78DRAFT_585088</name>
</gene>
<reference evidence="3" key="1">
    <citation type="journal article" date="2020" name="Stud. Mycol.">
        <title>101 Dothideomycetes genomes: A test case for predicting lifestyles and emergence of pathogens.</title>
        <authorList>
            <person name="Haridas S."/>
            <person name="Albert R."/>
            <person name="Binder M."/>
            <person name="Bloem J."/>
            <person name="LaButti K."/>
            <person name="Salamov A."/>
            <person name="Andreopoulos B."/>
            <person name="Baker S."/>
            <person name="Barry K."/>
            <person name="Bills G."/>
            <person name="Bluhm B."/>
            <person name="Cannon C."/>
            <person name="Castanera R."/>
            <person name="Culley D."/>
            <person name="Daum C."/>
            <person name="Ezra D."/>
            <person name="Gonzalez J."/>
            <person name="Henrissat B."/>
            <person name="Kuo A."/>
            <person name="Liang C."/>
            <person name="Lipzen A."/>
            <person name="Lutzoni F."/>
            <person name="Magnuson J."/>
            <person name="Mondo S."/>
            <person name="Nolan M."/>
            <person name="Ohm R."/>
            <person name="Pangilinan J."/>
            <person name="Park H.-J."/>
            <person name="Ramirez L."/>
            <person name="Alfaro M."/>
            <person name="Sun H."/>
            <person name="Tritt A."/>
            <person name="Yoshinaga Y."/>
            <person name="Zwiers L.-H."/>
            <person name="Turgeon B."/>
            <person name="Goodwin S."/>
            <person name="Spatafora J."/>
            <person name="Crous P."/>
            <person name="Grigoriev I."/>
        </authorList>
    </citation>
    <scope>NUCLEOTIDE SEQUENCE [LARGE SCALE GENOMIC DNA]</scope>
    <source>
        <strain evidence="3">CBS 304.66</strain>
    </source>
</reference>
<sequence>MSKFCNWLLGTLLVWKYAKSLHSDGRYKEAEKPFQELLEARSQMLDGVNPDQETLTCMVWLASTYRELGQ</sequence>
<evidence type="ECO:0000256" key="1">
    <source>
        <dbReference type="SAM" id="SignalP"/>
    </source>
</evidence>
<dbReference type="InterPro" id="IPR011990">
    <property type="entry name" value="TPR-like_helical_dom_sf"/>
</dbReference>
<name>A0A9P4JZP3_9PLEO</name>
<dbReference type="EMBL" id="ML986687">
    <property type="protein sequence ID" value="KAF2260199.1"/>
    <property type="molecule type" value="Genomic_DNA"/>
</dbReference>
<keyword evidence="3" id="KW-1185">Reference proteome</keyword>
<dbReference type="Gene3D" id="1.25.40.10">
    <property type="entry name" value="Tetratricopeptide repeat domain"/>
    <property type="match status" value="1"/>
</dbReference>
<feature type="chain" id="PRO_5040113259" evidence="1">
    <location>
        <begin position="21"/>
        <end position="70"/>
    </location>
</feature>
<evidence type="ECO:0000313" key="3">
    <source>
        <dbReference type="Proteomes" id="UP000800093"/>
    </source>
</evidence>
<feature type="signal peptide" evidence="1">
    <location>
        <begin position="1"/>
        <end position="20"/>
    </location>
</feature>
<dbReference type="Proteomes" id="UP000800093">
    <property type="component" value="Unassembled WGS sequence"/>
</dbReference>
<keyword evidence="1" id="KW-0732">Signal</keyword>
<comment type="caution">
    <text evidence="2">The sequence shown here is derived from an EMBL/GenBank/DDBJ whole genome shotgun (WGS) entry which is preliminary data.</text>
</comment>
<accession>A0A9P4JZP3</accession>
<proteinExistence type="predicted"/>
<protein>
    <submittedName>
        <fullName evidence="2">Uncharacterized protein</fullName>
    </submittedName>
</protein>